<comment type="caution">
    <text evidence="1">The sequence shown here is derived from an EMBL/GenBank/DDBJ whole genome shotgun (WGS) entry which is preliminary data.</text>
</comment>
<keyword evidence="2" id="KW-1185">Reference proteome</keyword>
<proteinExistence type="predicted"/>
<evidence type="ECO:0000313" key="1">
    <source>
        <dbReference type="EMBL" id="KAI0042616.1"/>
    </source>
</evidence>
<gene>
    <name evidence="1" type="ORF">FA95DRAFT_545425</name>
</gene>
<dbReference type="EMBL" id="MU276056">
    <property type="protein sequence ID" value="KAI0042616.1"/>
    <property type="molecule type" value="Genomic_DNA"/>
</dbReference>
<evidence type="ECO:0000313" key="2">
    <source>
        <dbReference type="Proteomes" id="UP000814033"/>
    </source>
</evidence>
<accession>A0ACB8RG71</accession>
<reference evidence="1" key="1">
    <citation type="submission" date="2021-02" db="EMBL/GenBank/DDBJ databases">
        <authorList>
            <consortium name="DOE Joint Genome Institute"/>
            <person name="Ahrendt S."/>
            <person name="Looney B.P."/>
            <person name="Miyauchi S."/>
            <person name="Morin E."/>
            <person name="Drula E."/>
            <person name="Courty P.E."/>
            <person name="Chicoki N."/>
            <person name="Fauchery L."/>
            <person name="Kohler A."/>
            <person name="Kuo A."/>
            <person name="Labutti K."/>
            <person name="Pangilinan J."/>
            <person name="Lipzen A."/>
            <person name="Riley R."/>
            <person name="Andreopoulos W."/>
            <person name="He G."/>
            <person name="Johnson J."/>
            <person name="Barry K.W."/>
            <person name="Grigoriev I.V."/>
            <person name="Nagy L."/>
            <person name="Hibbett D."/>
            <person name="Henrissat B."/>
            <person name="Matheny P.B."/>
            <person name="Labbe J."/>
            <person name="Martin F."/>
        </authorList>
    </citation>
    <scope>NUCLEOTIDE SEQUENCE</scope>
    <source>
        <strain evidence="1">FP105234-sp</strain>
    </source>
</reference>
<name>A0ACB8RG71_9AGAM</name>
<reference evidence="1" key="2">
    <citation type="journal article" date="2022" name="New Phytol.">
        <title>Evolutionary transition to the ectomycorrhizal habit in the genomes of a hyperdiverse lineage of mushroom-forming fungi.</title>
        <authorList>
            <person name="Looney B."/>
            <person name="Miyauchi S."/>
            <person name="Morin E."/>
            <person name="Drula E."/>
            <person name="Courty P.E."/>
            <person name="Kohler A."/>
            <person name="Kuo A."/>
            <person name="LaButti K."/>
            <person name="Pangilinan J."/>
            <person name="Lipzen A."/>
            <person name="Riley R."/>
            <person name="Andreopoulos W."/>
            <person name="He G."/>
            <person name="Johnson J."/>
            <person name="Nolan M."/>
            <person name="Tritt A."/>
            <person name="Barry K.W."/>
            <person name="Grigoriev I.V."/>
            <person name="Nagy L.G."/>
            <person name="Hibbett D."/>
            <person name="Henrissat B."/>
            <person name="Matheny P.B."/>
            <person name="Labbe J."/>
            <person name="Martin F.M."/>
        </authorList>
    </citation>
    <scope>NUCLEOTIDE SEQUENCE</scope>
    <source>
        <strain evidence="1">FP105234-sp</strain>
    </source>
</reference>
<organism evidence="1 2">
    <name type="scientific">Auriscalpium vulgare</name>
    <dbReference type="NCBI Taxonomy" id="40419"/>
    <lineage>
        <taxon>Eukaryota</taxon>
        <taxon>Fungi</taxon>
        <taxon>Dikarya</taxon>
        <taxon>Basidiomycota</taxon>
        <taxon>Agaricomycotina</taxon>
        <taxon>Agaricomycetes</taxon>
        <taxon>Russulales</taxon>
        <taxon>Auriscalpiaceae</taxon>
        <taxon>Auriscalpium</taxon>
    </lineage>
</organism>
<protein>
    <submittedName>
        <fullName evidence="1">Uncharacterized protein</fullName>
    </submittedName>
</protein>
<sequence length="146" mass="15580">MLMIEPVFLQLFSYATFLVAPSSTIATVAAREMKTSCSKPSGFRLPSTRKRKGLRVRIATGAMARTPCRPHSFDEVAPRNNGAHGSLSPRQWAENSGAVCCEGRNHGLPGLAAGPSDPYGPLRDGTKSPVCASTPANIGPFTMRLH</sequence>
<dbReference type="Proteomes" id="UP000814033">
    <property type="component" value="Unassembled WGS sequence"/>
</dbReference>